<organism evidence="3 4">
    <name type="scientific">Acetobacter sacchari</name>
    <dbReference type="NCBI Taxonomy" id="2661687"/>
    <lineage>
        <taxon>Bacteria</taxon>
        <taxon>Pseudomonadati</taxon>
        <taxon>Pseudomonadota</taxon>
        <taxon>Alphaproteobacteria</taxon>
        <taxon>Acetobacterales</taxon>
        <taxon>Acetobacteraceae</taxon>
        <taxon>Acetobacter</taxon>
    </lineage>
</organism>
<evidence type="ECO:0000259" key="2">
    <source>
        <dbReference type="PROSITE" id="PS50828"/>
    </source>
</evidence>
<name>A0ABS3LXP8_9PROT</name>
<dbReference type="PANTHER" id="PTHR35562:SF2">
    <property type="entry name" value="DNA ENDONUCLEASE SMRA-RELATED"/>
    <property type="match status" value="1"/>
</dbReference>
<dbReference type="SMART" id="SM00463">
    <property type="entry name" value="SMR"/>
    <property type="match status" value="1"/>
</dbReference>
<dbReference type="Pfam" id="PF01713">
    <property type="entry name" value="Smr"/>
    <property type="match status" value="1"/>
</dbReference>
<gene>
    <name evidence="3" type="ORF">J2D73_12855</name>
</gene>
<feature type="region of interest" description="Disordered" evidence="1">
    <location>
        <begin position="205"/>
        <end position="233"/>
    </location>
</feature>
<evidence type="ECO:0000313" key="4">
    <source>
        <dbReference type="Proteomes" id="UP000664771"/>
    </source>
</evidence>
<comment type="caution">
    <text evidence="3">The sequence shown here is derived from an EMBL/GenBank/DDBJ whole genome shotgun (WGS) entry which is preliminary data.</text>
</comment>
<feature type="domain" description="Smr" evidence="2">
    <location>
        <begin position="113"/>
        <end position="193"/>
    </location>
</feature>
<evidence type="ECO:0000256" key="1">
    <source>
        <dbReference type="SAM" id="MobiDB-lite"/>
    </source>
</evidence>
<reference evidence="3 4" key="1">
    <citation type="submission" date="2021-03" db="EMBL/GenBank/DDBJ databases">
        <title>The complete genome sequence of Acetobacter sacchari TBRC 11175.</title>
        <authorList>
            <person name="Charoenyingcharoen P."/>
            <person name="Yukphan P."/>
        </authorList>
    </citation>
    <scope>NUCLEOTIDE SEQUENCE [LARGE SCALE GENOMIC DNA]</scope>
    <source>
        <strain evidence="3 4">TBRC 11175</strain>
    </source>
</reference>
<dbReference type="PROSITE" id="PS50828">
    <property type="entry name" value="SMR"/>
    <property type="match status" value="1"/>
</dbReference>
<proteinExistence type="predicted"/>
<protein>
    <submittedName>
        <fullName evidence="3">Smr/MutS family protein</fullName>
    </submittedName>
</protein>
<feature type="region of interest" description="Disordered" evidence="1">
    <location>
        <begin position="75"/>
        <end position="94"/>
    </location>
</feature>
<dbReference type="InterPro" id="IPR036063">
    <property type="entry name" value="Smr_dom_sf"/>
</dbReference>
<accession>A0ABS3LXP8</accession>
<dbReference type="EMBL" id="JAFVMF010000013">
    <property type="protein sequence ID" value="MBO1360678.1"/>
    <property type="molecule type" value="Genomic_DNA"/>
</dbReference>
<dbReference type="SUPFAM" id="SSF160443">
    <property type="entry name" value="SMR domain-like"/>
    <property type="match status" value="1"/>
</dbReference>
<dbReference type="PANTHER" id="PTHR35562">
    <property type="entry name" value="DNA ENDONUCLEASE SMRA-RELATED"/>
    <property type="match status" value="1"/>
</dbReference>
<dbReference type="Proteomes" id="UP000664771">
    <property type="component" value="Unassembled WGS sequence"/>
</dbReference>
<dbReference type="InterPro" id="IPR002625">
    <property type="entry name" value="Smr_dom"/>
</dbReference>
<dbReference type="Gene3D" id="3.30.1370.110">
    <property type="match status" value="1"/>
</dbReference>
<keyword evidence="4" id="KW-1185">Reference proteome</keyword>
<evidence type="ECO:0000313" key="3">
    <source>
        <dbReference type="EMBL" id="MBO1360678.1"/>
    </source>
</evidence>
<sequence length="233" mass="25034">MPPTPGLKASRQANLSPAHLEAPVQSQNIRNPAAANAISRPQSGTAFSIPPTPASSFLPAAEAAMAAHLRAKASRRAGSGTTLKASVTAPASGVDPRNLRKLATGRVPVERRLDLHGMTAQAAFYRLQAFLHEAYVEGVRCVEIVTGLGSGPEGGILRRELPHWLGRVDLRRVVLAATHSHQANQGAVRLLLRRRDVSPVKKIRNHTASATTDDEVLRDVPPSHAVKKRRRGR</sequence>